<feature type="compositionally biased region" description="Low complexity" evidence="1">
    <location>
        <begin position="273"/>
        <end position="292"/>
    </location>
</feature>
<dbReference type="GO" id="GO:0033014">
    <property type="term" value="P:tetrapyrrole biosynthetic process"/>
    <property type="evidence" value="ECO:0007669"/>
    <property type="project" value="InterPro"/>
</dbReference>
<accession>A0A1K2HIN0</accession>
<feature type="domain" description="Tetrapyrrole biosynthesis uroporphyrinogen III synthase" evidence="2">
    <location>
        <begin position="21"/>
        <end position="232"/>
    </location>
</feature>
<dbReference type="Pfam" id="PF04375">
    <property type="entry name" value="HemX"/>
    <property type="match status" value="1"/>
</dbReference>
<dbReference type="STRING" id="1121279.SAMN02745887_01880"/>
<dbReference type="InterPro" id="IPR003754">
    <property type="entry name" value="4pyrrol_synth_uPrphyn_synth"/>
</dbReference>
<dbReference type="Proteomes" id="UP000186513">
    <property type="component" value="Unassembled WGS sequence"/>
</dbReference>
<dbReference type="AlphaFoldDB" id="A0A1K2HIN0"/>
<dbReference type="NCBIfam" id="NF005411">
    <property type="entry name" value="PRK06975.1"/>
    <property type="match status" value="1"/>
</dbReference>
<dbReference type="CDD" id="cd06578">
    <property type="entry name" value="HemD"/>
    <property type="match status" value="1"/>
</dbReference>
<dbReference type="OrthoDB" id="9787650at2"/>
<feature type="region of interest" description="Disordered" evidence="1">
    <location>
        <begin position="260"/>
        <end position="295"/>
    </location>
</feature>
<evidence type="ECO:0000313" key="4">
    <source>
        <dbReference type="Proteomes" id="UP000186513"/>
    </source>
</evidence>
<keyword evidence="3" id="KW-0489">Methyltransferase</keyword>
<dbReference type="PANTHER" id="PTHR38043:SF1">
    <property type="entry name" value="PROTEIN HEMX"/>
    <property type="match status" value="1"/>
</dbReference>
<proteinExistence type="predicted"/>
<dbReference type="Gene3D" id="3.40.50.10090">
    <property type="match status" value="2"/>
</dbReference>
<dbReference type="PANTHER" id="PTHR38043">
    <property type="entry name" value="PROTEIN HEMX"/>
    <property type="match status" value="1"/>
</dbReference>
<evidence type="ECO:0000313" key="3">
    <source>
        <dbReference type="EMBL" id="SFZ76122.1"/>
    </source>
</evidence>
<dbReference type="RefSeq" id="WP_072428384.1">
    <property type="nucleotide sequence ID" value="NZ_FPKR01000006.1"/>
</dbReference>
<dbReference type="GO" id="GO:0004852">
    <property type="term" value="F:uroporphyrinogen-III synthase activity"/>
    <property type="evidence" value="ECO:0007669"/>
    <property type="project" value="InterPro"/>
</dbReference>
<reference evidence="3 4" key="1">
    <citation type="submission" date="2016-11" db="EMBL/GenBank/DDBJ databases">
        <authorList>
            <person name="Jaros S."/>
            <person name="Januszkiewicz K."/>
            <person name="Wedrychowicz H."/>
        </authorList>
    </citation>
    <scope>NUCLEOTIDE SEQUENCE [LARGE SCALE GENOMIC DNA]</scope>
    <source>
        <strain evidence="3 4">DSM 18899</strain>
    </source>
</reference>
<keyword evidence="4" id="KW-1185">Reference proteome</keyword>
<dbReference type="GO" id="GO:0032259">
    <property type="term" value="P:methylation"/>
    <property type="evidence" value="ECO:0007669"/>
    <property type="project" value="UniProtKB-KW"/>
</dbReference>
<dbReference type="GO" id="GO:0008168">
    <property type="term" value="F:methyltransferase activity"/>
    <property type="evidence" value="ECO:0007669"/>
    <property type="project" value="UniProtKB-KW"/>
</dbReference>
<dbReference type="Pfam" id="PF02602">
    <property type="entry name" value="HEM4"/>
    <property type="match status" value="1"/>
</dbReference>
<dbReference type="EMBL" id="FPKR01000006">
    <property type="protein sequence ID" value="SFZ76122.1"/>
    <property type="molecule type" value="Genomic_DNA"/>
</dbReference>
<sequence length="624" mass="67337">MTRPLASRRFLITRPENQSAHLAQLLREAGATPLLAPMIAIAPTEQQHELQAVLQRLGDFDLAVFVSPTALDVIGELVQPWPVELAVAVVGPASRERALALGMLEVISPDNQFDSEGLLQQPALQQLSGKRVVLFRGNGGRELLTDTLRARGATVEVVEAYRRLSPSLNHEQVLALLAEGCDGVIVTSSEAVNNLFGLADSVLAEQLRGLSFFASHAAIAETVRRHAVAQVHVLSAGDAGLLADLRAHFSASPAGQAVSGSTPVATPIPSPAPSAAVLRQPADTAAATPAPTHHSISRPQRAWLGFLRRTLVLVLLTVGISALVYQFQARALHGELQTRLAALEGQQSRLNNSGQREGEQLRQLEVALAASQQRVEALRAQQSELLALYGAVAGGHEETLLADAELTLSLASQQLQLTGNVGAALAALYRLDERLSGHDKPRLMPLRRAVARDIDVLKSMPWIDYVGLSARLDSLATQVDKLPLVVDGRARDAAARPETQRSGLLGEIGRALGALVEIRRIDQPNPVLLAPEQAFYLREHLKLRLLNARLALLQRDEVTFRQDLSVAQVVLREQFDTRSKPVKAMLTALAEAQTARPAQTLPSLVDSLNAARDARRKVSREDSK</sequence>
<dbReference type="SUPFAM" id="SSF69618">
    <property type="entry name" value="HemD-like"/>
    <property type="match status" value="1"/>
</dbReference>
<name>A0A1K2HIN0_9NEIS</name>
<protein>
    <submittedName>
        <fullName evidence="3">Uroporphyrinogen III methyltransferase / synthase</fullName>
    </submittedName>
</protein>
<evidence type="ECO:0000259" key="2">
    <source>
        <dbReference type="Pfam" id="PF02602"/>
    </source>
</evidence>
<keyword evidence="3" id="KW-0808">Transferase</keyword>
<gene>
    <name evidence="3" type="ORF">SAMN02745887_01880</name>
</gene>
<organism evidence="3 4">
    <name type="scientific">Chitinimonas taiwanensis DSM 18899</name>
    <dbReference type="NCBI Taxonomy" id="1121279"/>
    <lineage>
        <taxon>Bacteria</taxon>
        <taxon>Pseudomonadati</taxon>
        <taxon>Pseudomonadota</taxon>
        <taxon>Betaproteobacteria</taxon>
        <taxon>Neisseriales</taxon>
        <taxon>Chitinibacteraceae</taxon>
        <taxon>Chitinimonas</taxon>
    </lineage>
</organism>
<dbReference type="InterPro" id="IPR007470">
    <property type="entry name" value="HemX"/>
</dbReference>
<dbReference type="InterPro" id="IPR036108">
    <property type="entry name" value="4pyrrol_syn_uPrphyn_synt_sf"/>
</dbReference>
<evidence type="ECO:0000256" key="1">
    <source>
        <dbReference type="SAM" id="MobiDB-lite"/>
    </source>
</evidence>